<keyword evidence="3" id="KW-1185">Reference proteome</keyword>
<dbReference type="GeneID" id="106809506"/>
<dbReference type="SMART" id="SM00150">
    <property type="entry name" value="SPEC"/>
    <property type="match status" value="4"/>
</dbReference>
<dbReference type="Proteomes" id="UP000695022">
    <property type="component" value="Unplaced"/>
</dbReference>
<dbReference type="CDD" id="cd00176">
    <property type="entry name" value="SPEC"/>
    <property type="match status" value="1"/>
</dbReference>
<evidence type="ECO:0000313" key="4">
    <source>
        <dbReference type="RefSeq" id="XP_014668086.1"/>
    </source>
</evidence>
<dbReference type="Gene3D" id="1.20.58.60">
    <property type="match status" value="3"/>
</dbReference>
<sequence length="551" mass="61577">MTAYVQKVNKYREEHDRETLGRQEEFVQVEIDDAADKYKALLSACSAHSDKLTSVHDKHKAYTEAIAKATEWLLRVEGKTEEEVTKATATEPSEVQDNLANLKALKVDIVSQQRLIEGVQVAAMELEALIENLPEERDEMTDLMKELDTRYSQVAASVVEKTCCLETVMVQSQDIREAVGGLLSWVKETEKSLQHMNTISLNRENLEGQVRELKVLQSELETKLPGVQSVTESARLLMTTSPDKTLNKKVEDLNKRLDSVQGGSAAREEELDEVKVELDGFLSVCEVAQTFLGDLATSLEARDLAIADPTTFAAKVGALNEVALEKTDEFASVVGTGQALLERPKVVDAGSVKDKLEKLQSKWDEIDGLLKERRGQVDERQQKLSEYELLHAQVLEWETAMEEQLEQLGTASLDVASIQNFIDTVEMLVQEHEDFSSTVDKMTEQGSQYDEMVHGGGAGTLTRSPKRRSPRELSAVQTQVTEANRRYDMIGHRLMDKQNELEATRTNVETLVTDIHAVIEWIENQDAVSASDLPTSLQDTTKDLKTLQVTV</sequence>
<dbReference type="InterPro" id="IPR002017">
    <property type="entry name" value="Spectrin_repeat"/>
</dbReference>
<keyword evidence="1" id="KW-0677">Repeat</keyword>
<reference evidence="4" key="1">
    <citation type="submission" date="2025-08" db="UniProtKB">
        <authorList>
            <consortium name="RefSeq"/>
        </authorList>
    </citation>
    <scope>IDENTIFICATION</scope>
</reference>
<proteinExistence type="predicted"/>
<evidence type="ECO:0000313" key="3">
    <source>
        <dbReference type="Proteomes" id="UP000695022"/>
    </source>
</evidence>
<dbReference type="PANTHER" id="PTHR11915">
    <property type="entry name" value="SPECTRIN/FILAMIN RELATED CYTOSKELETAL PROTEIN"/>
    <property type="match status" value="1"/>
</dbReference>
<evidence type="ECO:0000256" key="1">
    <source>
        <dbReference type="ARBA" id="ARBA00022737"/>
    </source>
</evidence>
<organism evidence="3 4">
    <name type="scientific">Priapulus caudatus</name>
    <name type="common">Priapulid worm</name>
    <dbReference type="NCBI Taxonomy" id="37621"/>
    <lineage>
        <taxon>Eukaryota</taxon>
        <taxon>Metazoa</taxon>
        <taxon>Ecdysozoa</taxon>
        <taxon>Scalidophora</taxon>
        <taxon>Priapulida</taxon>
        <taxon>Priapulimorpha</taxon>
        <taxon>Priapulimorphida</taxon>
        <taxon>Priapulidae</taxon>
        <taxon>Priapulus</taxon>
    </lineage>
</organism>
<name>A0ABM1E7B5_PRICU</name>
<accession>A0ABM1E7B5</accession>
<evidence type="ECO:0000256" key="2">
    <source>
        <dbReference type="SAM" id="MobiDB-lite"/>
    </source>
</evidence>
<protein>
    <submittedName>
        <fullName evidence="4">Microtubule-actin cross-linking factor 1-like</fullName>
    </submittedName>
</protein>
<dbReference type="RefSeq" id="XP_014668086.1">
    <property type="nucleotide sequence ID" value="XM_014812600.1"/>
</dbReference>
<gene>
    <name evidence="4" type="primary">LOC106809506</name>
</gene>
<feature type="region of interest" description="Disordered" evidence="2">
    <location>
        <begin position="454"/>
        <end position="473"/>
    </location>
</feature>
<dbReference type="InterPro" id="IPR018159">
    <property type="entry name" value="Spectrin/alpha-actinin"/>
</dbReference>
<dbReference type="SUPFAM" id="SSF46966">
    <property type="entry name" value="Spectrin repeat"/>
    <property type="match status" value="3"/>
</dbReference>
<dbReference type="Pfam" id="PF00435">
    <property type="entry name" value="Spectrin"/>
    <property type="match status" value="1"/>
</dbReference>